<dbReference type="PATRIC" id="fig|1445510.3.peg.1390"/>
<dbReference type="GO" id="GO:0006779">
    <property type="term" value="P:porphyrin-containing compound biosynthetic process"/>
    <property type="evidence" value="ECO:0007669"/>
    <property type="project" value="InterPro"/>
</dbReference>
<keyword evidence="7 10" id="KW-0408">Iron</keyword>
<dbReference type="CDD" id="cd01335">
    <property type="entry name" value="Radical_SAM"/>
    <property type="match status" value="1"/>
</dbReference>
<evidence type="ECO:0000256" key="3">
    <source>
        <dbReference type="ARBA" id="ARBA00017228"/>
    </source>
</evidence>
<dbReference type="Pfam" id="PF04055">
    <property type="entry name" value="Radical_SAM"/>
    <property type="match status" value="1"/>
</dbReference>
<dbReference type="AlphaFoldDB" id="A0A0C5VT21"/>
<keyword evidence="5 10" id="KW-0949">S-adenosyl-L-methionine</keyword>
<dbReference type="InterPro" id="IPR006638">
    <property type="entry name" value="Elp3/MiaA/NifB-like_rSAM"/>
</dbReference>
<keyword evidence="6 10" id="KW-0479">Metal-binding</keyword>
<dbReference type="InterPro" id="IPR013785">
    <property type="entry name" value="Aldolase_TIM"/>
</dbReference>
<dbReference type="Pfam" id="PF06969">
    <property type="entry name" value="HemN_C"/>
    <property type="match status" value="1"/>
</dbReference>
<dbReference type="Proteomes" id="UP000032266">
    <property type="component" value="Chromosome"/>
</dbReference>
<dbReference type="NCBIfam" id="TIGR00539">
    <property type="entry name" value="hemN_rel"/>
    <property type="match status" value="1"/>
</dbReference>
<evidence type="ECO:0000256" key="8">
    <source>
        <dbReference type="ARBA" id="ARBA00023014"/>
    </source>
</evidence>
<evidence type="ECO:0000256" key="7">
    <source>
        <dbReference type="ARBA" id="ARBA00023004"/>
    </source>
</evidence>
<evidence type="ECO:0000256" key="1">
    <source>
        <dbReference type="ARBA" id="ARBA00001966"/>
    </source>
</evidence>
<dbReference type="InterPro" id="IPR004559">
    <property type="entry name" value="HemW-like"/>
</dbReference>
<dbReference type="SMART" id="SM00729">
    <property type="entry name" value="Elp3"/>
    <property type="match status" value="1"/>
</dbReference>
<keyword evidence="13" id="KW-1185">Reference proteome</keyword>
<dbReference type="EMBL" id="CP007142">
    <property type="protein sequence ID" value="AJQ93469.1"/>
    <property type="molecule type" value="Genomic_DNA"/>
</dbReference>
<comment type="function">
    <text evidence="10">Probably acts as a heme chaperone, transferring heme to an unknown acceptor. Binds one molecule of heme per monomer, possibly covalently. Binds 1 [4Fe-4S] cluster. The cluster is coordinated with 3 cysteines and an exchangeable S-adenosyl-L-methionine.</text>
</comment>
<dbReference type="PANTHER" id="PTHR13932:SF5">
    <property type="entry name" value="RADICAL S-ADENOSYL METHIONINE DOMAIN-CONTAINING PROTEIN 1, MITOCHONDRIAL"/>
    <property type="match status" value="1"/>
</dbReference>
<organism evidence="12 13">
    <name type="scientific">Gynuella sunshinyii YC6258</name>
    <dbReference type="NCBI Taxonomy" id="1445510"/>
    <lineage>
        <taxon>Bacteria</taxon>
        <taxon>Pseudomonadati</taxon>
        <taxon>Pseudomonadota</taxon>
        <taxon>Gammaproteobacteria</taxon>
        <taxon>Oceanospirillales</taxon>
        <taxon>Saccharospirillaceae</taxon>
        <taxon>Gynuella</taxon>
    </lineage>
</organism>
<reference evidence="12 13" key="1">
    <citation type="submission" date="2014-01" db="EMBL/GenBank/DDBJ databases">
        <title>Full genme sequencing of cellulolytic bacterium Gynuella sunshinyii YC6258T gen. nov., sp. nov.</title>
        <authorList>
            <person name="Khan H."/>
            <person name="Chung E.J."/>
            <person name="Chung Y.R."/>
        </authorList>
    </citation>
    <scope>NUCLEOTIDE SEQUENCE [LARGE SCALE GENOMIC DNA]</scope>
    <source>
        <strain evidence="12 13">YC6258</strain>
    </source>
</reference>
<evidence type="ECO:0000256" key="2">
    <source>
        <dbReference type="ARBA" id="ARBA00006100"/>
    </source>
</evidence>
<evidence type="ECO:0000256" key="10">
    <source>
        <dbReference type="RuleBase" id="RU364116"/>
    </source>
</evidence>
<dbReference type="GO" id="GO:0005737">
    <property type="term" value="C:cytoplasm"/>
    <property type="evidence" value="ECO:0007669"/>
    <property type="project" value="UniProtKB-SubCell"/>
</dbReference>
<comment type="cofactor">
    <cofactor evidence="1">
        <name>[4Fe-4S] cluster</name>
        <dbReference type="ChEBI" id="CHEBI:49883"/>
    </cofactor>
</comment>
<dbReference type="GO" id="GO:0046872">
    <property type="term" value="F:metal ion binding"/>
    <property type="evidence" value="ECO:0007669"/>
    <property type="project" value="UniProtKB-UniRule"/>
</dbReference>
<dbReference type="InterPro" id="IPR034505">
    <property type="entry name" value="Coproporphyrinogen-III_oxidase"/>
</dbReference>
<dbReference type="InterPro" id="IPR058240">
    <property type="entry name" value="rSAM_sf"/>
</dbReference>
<evidence type="ECO:0000256" key="5">
    <source>
        <dbReference type="ARBA" id="ARBA00022691"/>
    </source>
</evidence>
<keyword evidence="10" id="KW-0963">Cytoplasm</keyword>
<evidence type="ECO:0000256" key="4">
    <source>
        <dbReference type="ARBA" id="ARBA00022617"/>
    </source>
</evidence>
<keyword evidence="9 10" id="KW-0143">Chaperone</keyword>
<dbReference type="PROSITE" id="PS51918">
    <property type="entry name" value="RADICAL_SAM"/>
    <property type="match status" value="1"/>
</dbReference>
<dbReference type="InterPro" id="IPR007197">
    <property type="entry name" value="rSAM"/>
</dbReference>
<dbReference type="SUPFAM" id="SSF102114">
    <property type="entry name" value="Radical SAM enzymes"/>
    <property type="match status" value="1"/>
</dbReference>
<keyword evidence="4 10" id="KW-0349">Heme</keyword>
<dbReference type="PANTHER" id="PTHR13932">
    <property type="entry name" value="COPROPORPHYRINIGEN III OXIDASE"/>
    <property type="match status" value="1"/>
</dbReference>
<dbReference type="Gene3D" id="3.20.20.70">
    <property type="entry name" value="Aldolase class I"/>
    <property type="match status" value="1"/>
</dbReference>
<evidence type="ECO:0000313" key="13">
    <source>
        <dbReference type="Proteomes" id="UP000032266"/>
    </source>
</evidence>
<evidence type="ECO:0000259" key="11">
    <source>
        <dbReference type="PROSITE" id="PS51918"/>
    </source>
</evidence>
<keyword evidence="10" id="KW-0004">4Fe-4S</keyword>
<dbReference type="GO" id="GO:0051539">
    <property type="term" value="F:4 iron, 4 sulfur cluster binding"/>
    <property type="evidence" value="ECO:0007669"/>
    <property type="project" value="UniProtKB-UniRule"/>
</dbReference>
<name>A0A0C5VT21_9GAMM</name>
<proteinExistence type="inferred from homology"/>
<dbReference type="InterPro" id="IPR010723">
    <property type="entry name" value="HemN_C"/>
</dbReference>
<dbReference type="GO" id="GO:0004109">
    <property type="term" value="F:coproporphyrinogen oxidase activity"/>
    <property type="evidence" value="ECO:0007669"/>
    <property type="project" value="InterPro"/>
</dbReference>
<accession>A0A0C5VT21</accession>
<dbReference type="KEGG" id="gsn:YC6258_01421"/>
<feature type="domain" description="Radical SAM core" evidence="11">
    <location>
        <begin position="1"/>
        <end position="207"/>
    </location>
</feature>
<keyword evidence="8 10" id="KW-0411">Iron-sulfur</keyword>
<gene>
    <name evidence="12" type="ORF">YC6258_01421</name>
</gene>
<comment type="similarity">
    <text evidence="2">Belongs to the anaerobic coproporphyrinogen-III oxidase family. HemW subfamily.</text>
</comment>
<evidence type="ECO:0000313" key="12">
    <source>
        <dbReference type="EMBL" id="AJQ93469.1"/>
    </source>
</evidence>
<dbReference type="HOGENOM" id="CLU_027579_2_1_6"/>
<protein>
    <recommendedName>
        <fullName evidence="3 10">Heme chaperone HemW</fullName>
    </recommendedName>
</protein>
<dbReference type="STRING" id="1445510.YC6258_01421"/>
<evidence type="ECO:0000256" key="6">
    <source>
        <dbReference type="ARBA" id="ARBA00022723"/>
    </source>
</evidence>
<comment type="subcellular location">
    <subcellularLocation>
        <location evidence="10">Cytoplasm</location>
    </subcellularLocation>
</comment>
<evidence type="ECO:0000256" key="9">
    <source>
        <dbReference type="ARBA" id="ARBA00023186"/>
    </source>
</evidence>
<sequence length="352" mass="39968">MDGLPEAEYIDALLANFRVYEKWLEGRELQSIFMGGGTPSLFSADSIARLLHSLSQWVHFSADCEITMEANPGTFEQLKFARFRQAGINRLSIGIQSFADIQLQHLGRIHSADEALKAVAMARSAGFDNLNIDLMHGLPGQTLELAMADLQQAIDLHPEHISWYQLTIEKNTEFFSRPPILPEDELLWSIQEQGQSLMAKHGYQQYEVSAYSLSDRQSRHNCNYWSFGDYIGIGAGAHGKLTSISKQGIFRTQETRLPKDYMAKIHTLVPGLKQVPPEELPFEFMMNILRLKEGGDISLLERRTGIPFARVEDIWRKLQYQGLVMSDRLATTDQGFLFLNRVLDNFLEVDAL</sequence>